<name>A0ABW5NF53_9FLAO</name>
<gene>
    <name evidence="1" type="ORF">ACFSTE_21595</name>
</gene>
<reference evidence="2" key="1">
    <citation type="journal article" date="2019" name="Int. J. Syst. Evol. Microbiol.">
        <title>The Global Catalogue of Microorganisms (GCM) 10K type strain sequencing project: providing services to taxonomists for standard genome sequencing and annotation.</title>
        <authorList>
            <consortium name="The Broad Institute Genomics Platform"/>
            <consortium name="The Broad Institute Genome Sequencing Center for Infectious Disease"/>
            <person name="Wu L."/>
            <person name="Ma J."/>
        </authorList>
    </citation>
    <scope>NUCLEOTIDE SEQUENCE [LARGE SCALE GENOMIC DNA]</scope>
    <source>
        <strain evidence="2">KCTC 42423</strain>
    </source>
</reference>
<evidence type="ECO:0000313" key="2">
    <source>
        <dbReference type="Proteomes" id="UP001597459"/>
    </source>
</evidence>
<comment type="caution">
    <text evidence="1">The sequence shown here is derived from an EMBL/GenBank/DDBJ whole genome shotgun (WGS) entry which is preliminary data.</text>
</comment>
<organism evidence="1 2">
    <name type="scientific">Aquimarina hainanensis</name>
    <dbReference type="NCBI Taxonomy" id="1578017"/>
    <lineage>
        <taxon>Bacteria</taxon>
        <taxon>Pseudomonadati</taxon>
        <taxon>Bacteroidota</taxon>
        <taxon>Flavobacteriia</taxon>
        <taxon>Flavobacteriales</taxon>
        <taxon>Flavobacteriaceae</taxon>
        <taxon>Aquimarina</taxon>
    </lineage>
</organism>
<dbReference type="SUPFAM" id="SSF52047">
    <property type="entry name" value="RNI-like"/>
    <property type="match status" value="1"/>
</dbReference>
<proteinExistence type="predicted"/>
<sequence length="271" mass="31246">MNFKDRFALLHELLRISAQPITRRWRYIFEFFDSLKDSEQEKIFFEITCKEIDHWDEAVLSMHSNSKYVLDQKCEGMFSRLIKHVSIYKRESKGNEHLIKIAHNENLENLNMLTIHDSTLNKSGILALKNSSVLKNIHSLRIQNVVLNPALRALLYSCSFPNLKHLELIKLGISDSDYSLLEQASIFEGVQSLNLSSNILADGFITTLFDTMTSLPETIILKRNFIKEAGMNHMLGYLKNTSFQLVDVSKNSIPQDFKSKDTEVLRGTILY</sequence>
<dbReference type="RefSeq" id="WP_176030804.1">
    <property type="nucleotide sequence ID" value="NZ_JBHULX010000048.1"/>
</dbReference>
<dbReference type="InterPro" id="IPR032675">
    <property type="entry name" value="LRR_dom_sf"/>
</dbReference>
<dbReference type="Gene3D" id="3.80.10.10">
    <property type="entry name" value="Ribonuclease Inhibitor"/>
    <property type="match status" value="1"/>
</dbReference>
<dbReference type="EMBL" id="JBHULX010000048">
    <property type="protein sequence ID" value="MFD2593446.1"/>
    <property type="molecule type" value="Genomic_DNA"/>
</dbReference>
<accession>A0ABW5NF53</accession>
<protein>
    <recommendedName>
        <fullName evidence="3">Leucine-rich repeat domain-containing protein</fullName>
    </recommendedName>
</protein>
<dbReference type="Proteomes" id="UP001597459">
    <property type="component" value="Unassembled WGS sequence"/>
</dbReference>
<evidence type="ECO:0008006" key="3">
    <source>
        <dbReference type="Google" id="ProtNLM"/>
    </source>
</evidence>
<evidence type="ECO:0000313" key="1">
    <source>
        <dbReference type="EMBL" id="MFD2593446.1"/>
    </source>
</evidence>
<keyword evidence="2" id="KW-1185">Reference proteome</keyword>